<reference evidence="2" key="2">
    <citation type="submission" date="2020-05" db="UniProtKB">
        <authorList>
            <consortium name="EnsemblMetazoa"/>
        </authorList>
    </citation>
    <scope>IDENTIFICATION</scope>
</reference>
<dbReference type="EMBL" id="ATLV01021103">
    <property type="status" value="NOT_ANNOTATED_CDS"/>
    <property type="molecule type" value="Genomic_DNA"/>
</dbReference>
<dbReference type="VEuPathDB" id="VectorBase:ASIC014006"/>
<evidence type="ECO:0000313" key="2">
    <source>
        <dbReference type="EnsemblMetazoa" id="ASIC014006-PA"/>
    </source>
</evidence>
<dbReference type="Proteomes" id="UP000030765">
    <property type="component" value="Unassembled WGS sequence"/>
</dbReference>
<sequence length="97" mass="10717">MAAPADLGEHRKLHSLVDDCPTSLTTDPSPATKRMRFEGVTYGKLVGLSTASTRIRCETNHARVLQPQRDKPFRPAGQRVSTPVDHLARVDVVLRTN</sequence>
<protein>
    <submittedName>
        <fullName evidence="1 2">Uncharacterized protein</fullName>
    </submittedName>
</protein>
<accession>A0A084W741</accession>
<keyword evidence="3" id="KW-1185">Reference proteome</keyword>
<dbReference type="EnsemblMetazoa" id="ASIC014006-RA">
    <property type="protein sequence ID" value="ASIC014006-PA"/>
    <property type="gene ID" value="ASIC014006"/>
</dbReference>
<name>A0A084W741_ANOSI</name>
<proteinExistence type="predicted"/>
<reference evidence="1 3" key="1">
    <citation type="journal article" date="2014" name="BMC Genomics">
        <title>Genome sequence of Anopheles sinensis provides insight into genetics basis of mosquito competence for malaria parasites.</title>
        <authorList>
            <person name="Zhou D."/>
            <person name="Zhang D."/>
            <person name="Ding G."/>
            <person name="Shi L."/>
            <person name="Hou Q."/>
            <person name="Ye Y."/>
            <person name="Xu Y."/>
            <person name="Zhou H."/>
            <person name="Xiong C."/>
            <person name="Li S."/>
            <person name="Yu J."/>
            <person name="Hong S."/>
            <person name="Yu X."/>
            <person name="Zou P."/>
            <person name="Chen C."/>
            <person name="Chang X."/>
            <person name="Wang W."/>
            <person name="Lv Y."/>
            <person name="Sun Y."/>
            <person name="Ma L."/>
            <person name="Shen B."/>
            <person name="Zhu C."/>
        </authorList>
    </citation>
    <scope>NUCLEOTIDE SEQUENCE [LARGE SCALE GENOMIC DNA]</scope>
</reference>
<dbReference type="EMBL" id="KE525312">
    <property type="protein sequence ID" value="KFB46035.1"/>
    <property type="molecule type" value="Genomic_DNA"/>
</dbReference>
<dbReference type="AlphaFoldDB" id="A0A084W741"/>
<organism evidence="1">
    <name type="scientific">Anopheles sinensis</name>
    <name type="common">Mosquito</name>
    <dbReference type="NCBI Taxonomy" id="74873"/>
    <lineage>
        <taxon>Eukaryota</taxon>
        <taxon>Metazoa</taxon>
        <taxon>Ecdysozoa</taxon>
        <taxon>Arthropoda</taxon>
        <taxon>Hexapoda</taxon>
        <taxon>Insecta</taxon>
        <taxon>Pterygota</taxon>
        <taxon>Neoptera</taxon>
        <taxon>Endopterygota</taxon>
        <taxon>Diptera</taxon>
        <taxon>Nematocera</taxon>
        <taxon>Culicoidea</taxon>
        <taxon>Culicidae</taxon>
        <taxon>Anophelinae</taxon>
        <taxon>Anopheles</taxon>
    </lineage>
</organism>
<gene>
    <name evidence="1" type="ORF">ZHAS_00014006</name>
</gene>
<evidence type="ECO:0000313" key="1">
    <source>
        <dbReference type="EMBL" id="KFB46035.1"/>
    </source>
</evidence>
<evidence type="ECO:0000313" key="3">
    <source>
        <dbReference type="Proteomes" id="UP000030765"/>
    </source>
</evidence>